<sequence length="211" mass="23684">MSTLDAIISSPTYQPYLAILKGVRNGLVHGAKLRFPHALIMCFLWGRGDWQSRSRVILGATKQHAFHLAKFAAAYKVFILIQQKANRGKARSSDAFLAGLFTSFIAFPERTPISEQMVLWAISRVVASAIPRVGSVYPYSRPPSAPTGWAAKPISPDSRYFAVLAALSWGAIMWLFEHRGETIHGGAFKSMVYLYRDSEQWKDLKTLLWHN</sequence>
<dbReference type="InterPro" id="IPR019531">
    <property type="entry name" value="Pmp4"/>
</dbReference>
<keyword evidence="2" id="KW-1185">Reference proteome</keyword>
<dbReference type="Proteomes" id="UP001215598">
    <property type="component" value="Unassembled WGS sequence"/>
</dbReference>
<protein>
    <recommendedName>
        <fullName evidence="3">Peroxisomal membrane protein 4</fullName>
    </recommendedName>
</protein>
<evidence type="ECO:0000313" key="2">
    <source>
        <dbReference type="Proteomes" id="UP001215598"/>
    </source>
</evidence>
<dbReference type="PANTHER" id="PTHR15460:SF3">
    <property type="entry name" value="PEROXISOMAL MEMBRANE PROTEIN 4"/>
    <property type="match status" value="1"/>
</dbReference>
<comment type="caution">
    <text evidence="1">The sequence shown here is derived from an EMBL/GenBank/DDBJ whole genome shotgun (WGS) entry which is preliminary data.</text>
</comment>
<dbReference type="EMBL" id="JARKIB010000017">
    <property type="protein sequence ID" value="KAJ7769908.1"/>
    <property type="molecule type" value="Genomic_DNA"/>
</dbReference>
<name>A0AAD7JRB4_9AGAR</name>
<gene>
    <name evidence="1" type="ORF">B0H16DRAFT_1516786</name>
</gene>
<accession>A0AAD7JRB4</accession>
<dbReference type="AlphaFoldDB" id="A0AAD7JRB4"/>
<reference evidence="1" key="1">
    <citation type="submission" date="2023-03" db="EMBL/GenBank/DDBJ databases">
        <title>Massive genome expansion in bonnet fungi (Mycena s.s.) driven by repeated elements and novel gene families across ecological guilds.</title>
        <authorList>
            <consortium name="Lawrence Berkeley National Laboratory"/>
            <person name="Harder C.B."/>
            <person name="Miyauchi S."/>
            <person name="Viragh M."/>
            <person name="Kuo A."/>
            <person name="Thoen E."/>
            <person name="Andreopoulos B."/>
            <person name="Lu D."/>
            <person name="Skrede I."/>
            <person name="Drula E."/>
            <person name="Henrissat B."/>
            <person name="Morin E."/>
            <person name="Kohler A."/>
            <person name="Barry K."/>
            <person name="LaButti K."/>
            <person name="Morin E."/>
            <person name="Salamov A."/>
            <person name="Lipzen A."/>
            <person name="Mereny Z."/>
            <person name="Hegedus B."/>
            <person name="Baldrian P."/>
            <person name="Stursova M."/>
            <person name="Weitz H."/>
            <person name="Taylor A."/>
            <person name="Grigoriev I.V."/>
            <person name="Nagy L.G."/>
            <person name="Martin F."/>
            <person name="Kauserud H."/>
        </authorList>
    </citation>
    <scope>NUCLEOTIDE SEQUENCE</scope>
    <source>
        <strain evidence="1">CBHHK182m</strain>
    </source>
</reference>
<dbReference type="GO" id="GO:0005778">
    <property type="term" value="C:peroxisomal membrane"/>
    <property type="evidence" value="ECO:0007669"/>
    <property type="project" value="TreeGrafter"/>
</dbReference>
<feature type="non-terminal residue" evidence="1">
    <location>
        <position position="1"/>
    </location>
</feature>
<proteinExistence type="predicted"/>
<evidence type="ECO:0008006" key="3">
    <source>
        <dbReference type="Google" id="ProtNLM"/>
    </source>
</evidence>
<dbReference type="PANTHER" id="PTHR15460">
    <property type="entry name" value="PEROXISOMAL MEMBRANE PROTEIN 4"/>
    <property type="match status" value="1"/>
</dbReference>
<organism evidence="1 2">
    <name type="scientific">Mycena metata</name>
    <dbReference type="NCBI Taxonomy" id="1033252"/>
    <lineage>
        <taxon>Eukaryota</taxon>
        <taxon>Fungi</taxon>
        <taxon>Dikarya</taxon>
        <taxon>Basidiomycota</taxon>
        <taxon>Agaricomycotina</taxon>
        <taxon>Agaricomycetes</taxon>
        <taxon>Agaricomycetidae</taxon>
        <taxon>Agaricales</taxon>
        <taxon>Marasmiineae</taxon>
        <taxon>Mycenaceae</taxon>
        <taxon>Mycena</taxon>
    </lineage>
</organism>
<evidence type="ECO:0000313" key="1">
    <source>
        <dbReference type="EMBL" id="KAJ7769908.1"/>
    </source>
</evidence>